<keyword evidence="1" id="KW-0472">Membrane</keyword>
<protein>
    <submittedName>
        <fullName evidence="2">Uncharacterized protein</fullName>
    </submittedName>
</protein>
<dbReference type="Proteomes" id="UP000724268">
    <property type="component" value="Unassembled WGS sequence"/>
</dbReference>
<gene>
    <name evidence="2" type="ORF">KZX47_11675</name>
</gene>
<dbReference type="RefSeq" id="WP_219760315.1">
    <property type="nucleotide sequence ID" value="NZ_JAHXRS010000024.1"/>
</dbReference>
<name>A0ABS7A0F6_9DEIN</name>
<keyword evidence="1" id="KW-0812">Transmembrane</keyword>
<keyword evidence="3" id="KW-1185">Reference proteome</keyword>
<evidence type="ECO:0000256" key="1">
    <source>
        <dbReference type="SAM" id="Phobius"/>
    </source>
</evidence>
<sequence>MVKLRYNASEVKIERTPSWLILDMPDTRIALHKSAIAGFALNIGAYWGLFFLGLLLLAGAFAAWRLYSNVDAALVAGTVGALSLITFIFYRPASLRIYHTGGESLILEGAGKYKELWQLLNDTMNWRGQ</sequence>
<accession>A0ABS7A0F6</accession>
<proteinExistence type="predicted"/>
<feature type="transmembrane region" description="Helical" evidence="1">
    <location>
        <begin position="43"/>
        <end position="66"/>
    </location>
</feature>
<comment type="caution">
    <text evidence="2">The sequence shown here is derived from an EMBL/GenBank/DDBJ whole genome shotgun (WGS) entry which is preliminary data.</text>
</comment>
<evidence type="ECO:0000313" key="3">
    <source>
        <dbReference type="Proteomes" id="UP000724268"/>
    </source>
</evidence>
<reference evidence="2 3" key="1">
    <citation type="submission" date="2021-07" db="EMBL/GenBank/DDBJ databases">
        <title>Thermus aquaticus gen. n. and sp. n., a nonsporulating extreme thermophile.</title>
        <authorList>
            <person name="Hu C.-J."/>
            <person name="Li W.-J."/>
            <person name="Xian W.-D."/>
        </authorList>
    </citation>
    <scope>NUCLEOTIDE SEQUENCE [LARGE SCALE GENOMIC DNA]</scope>
    <source>
        <strain evidence="2 3">SYSU G05001</strain>
    </source>
</reference>
<dbReference type="EMBL" id="JAHXRS010000024">
    <property type="protein sequence ID" value="MBW6395803.1"/>
    <property type="molecule type" value="Genomic_DNA"/>
</dbReference>
<keyword evidence="1" id="KW-1133">Transmembrane helix</keyword>
<organism evidence="2 3">
    <name type="scientific">Thermus brevis</name>
    <dbReference type="NCBI Taxonomy" id="2862456"/>
    <lineage>
        <taxon>Bacteria</taxon>
        <taxon>Thermotogati</taxon>
        <taxon>Deinococcota</taxon>
        <taxon>Deinococci</taxon>
        <taxon>Thermales</taxon>
        <taxon>Thermaceae</taxon>
        <taxon>Thermus</taxon>
    </lineage>
</organism>
<evidence type="ECO:0000313" key="2">
    <source>
        <dbReference type="EMBL" id="MBW6395803.1"/>
    </source>
</evidence>
<feature type="transmembrane region" description="Helical" evidence="1">
    <location>
        <begin position="72"/>
        <end position="90"/>
    </location>
</feature>